<proteinExistence type="predicted"/>
<dbReference type="EMBL" id="CP045903">
    <property type="protein sequence ID" value="QQP39646.1"/>
    <property type="molecule type" value="Genomic_DNA"/>
</dbReference>
<dbReference type="Proteomes" id="UP000595437">
    <property type="component" value="Chromosome 14"/>
</dbReference>
<organism evidence="2 3">
    <name type="scientific">Caligus rogercresseyi</name>
    <name type="common">Sea louse</name>
    <dbReference type="NCBI Taxonomy" id="217165"/>
    <lineage>
        <taxon>Eukaryota</taxon>
        <taxon>Metazoa</taxon>
        <taxon>Ecdysozoa</taxon>
        <taxon>Arthropoda</taxon>
        <taxon>Crustacea</taxon>
        <taxon>Multicrustacea</taxon>
        <taxon>Hexanauplia</taxon>
        <taxon>Copepoda</taxon>
        <taxon>Siphonostomatoida</taxon>
        <taxon>Caligidae</taxon>
        <taxon>Caligus</taxon>
    </lineage>
</organism>
<accession>A0A7T8GY14</accession>
<sequence>MLYSMCLKPRKSLTQAIRQSHHTSQPLFVIKECPSNSIHRPFSPKKPSQTSSQQTSHSDPRNITTTSGSLRQTSNTAVISCRPGLSFKRPRAELRQFA</sequence>
<protein>
    <submittedName>
        <fullName evidence="2">Uncharacterized protein</fullName>
    </submittedName>
</protein>
<evidence type="ECO:0000313" key="2">
    <source>
        <dbReference type="EMBL" id="QQP39646.1"/>
    </source>
</evidence>
<gene>
    <name evidence="2" type="ORF">FKW44_020595</name>
</gene>
<dbReference type="AlphaFoldDB" id="A0A7T8GY14"/>
<reference evidence="3" key="1">
    <citation type="submission" date="2021-01" db="EMBL/GenBank/DDBJ databases">
        <title>Caligus Genome Assembly.</title>
        <authorList>
            <person name="Gallardo-Escarate C."/>
        </authorList>
    </citation>
    <scope>NUCLEOTIDE SEQUENCE [LARGE SCALE GENOMIC DNA]</scope>
</reference>
<name>A0A7T8GY14_CALRO</name>
<feature type="compositionally biased region" description="Polar residues" evidence="1">
    <location>
        <begin position="61"/>
        <end position="76"/>
    </location>
</feature>
<keyword evidence="3" id="KW-1185">Reference proteome</keyword>
<evidence type="ECO:0000256" key="1">
    <source>
        <dbReference type="SAM" id="MobiDB-lite"/>
    </source>
</evidence>
<feature type="region of interest" description="Disordered" evidence="1">
    <location>
        <begin position="35"/>
        <end position="76"/>
    </location>
</feature>
<evidence type="ECO:0000313" key="3">
    <source>
        <dbReference type="Proteomes" id="UP000595437"/>
    </source>
</evidence>
<feature type="compositionally biased region" description="Low complexity" evidence="1">
    <location>
        <begin position="45"/>
        <end position="56"/>
    </location>
</feature>